<evidence type="ECO:0000256" key="4">
    <source>
        <dbReference type="ARBA" id="ARBA00022553"/>
    </source>
</evidence>
<keyword evidence="3" id="KW-0963">Cytoplasm</keyword>
<dbReference type="GO" id="GO:0004726">
    <property type="term" value="F:non-membrane spanning protein tyrosine phosphatase activity"/>
    <property type="evidence" value="ECO:0007669"/>
    <property type="project" value="InterPro"/>
</dbReference>
<evidence type="ECO:0000256" key="8">
    <source>
        <dbReference type="SAM" id="MobiDB-lite"/>
    </source>
</evidence>
<dbReference type="Pfam" id="PF00102">
    <property type="entry name" value="Y_phosphatase"/>
    <property type="match status" value="1"/>
</dbReference>
<comment type="similarity">
    <text evidence="7">Belongs to the protein-tyrosine phosphatase family. Non-receptor class 4 subfamily.</text>
</comment>
<dbReference type="EC" id="3.1.3.48" evidence="2"/>
<reference evidence="11" key="1">
    <citation type="submission" date="2021-01" db="EMBL/GenBank/DDBJ databases">
        <title>A chromosome-scale assembly of European eel, Anguilla anguilla.</title>
        <authorList>
            <person name="Henkel C."/>
            <person name="Jong-Raadsen S.A."/>
            <person name="Dufour S."/>
            <person name="Weltzien F.-A."/>
            <person name="Palstra A.P."/>
            <person name="Pelster B."/>
            <person name="Spaink H.P."/>
            <person name="Van Den Thillart G.E."/>
            <person name="Jansen H."/>
            <person name="Zahm M."/>
            <person name="Klopp C."/>
            <person name="Cedric C."/>
            <person name="Louis A."/>
            <person name="Berthelot C."/>
            <person name="Parey E."/>
            <person name="Roest Crollius H."/>
            <person name="Montfort J."/>
            <person name="Robinson-Rechavi M."/>
            <person name="Bucao C."/>
            <person name="Bouchez O."/>
            <person name="Gislard M."/>
            <person name="Lluch J."/>
            <person name="Milhes M."/>
            <person name="Lampietro C."/>
            <person name="Lopez Roques C."/>
            <person name="Donnadieu C."/>
            <person name="Braasch I."/>
            <person name="Desvignes T."/>
            <person name="Postlethwait J."/>
            <person name="Bobe J."/>
            <person name="Guiguen Y."/>
            <person name="Dirks R."/>
        </authorList>
    </citation>
    <scope>NUCLEOTIDE SEQUENCE</scope>
    <source>
        <strain evidence="11">Tag_6206</strain>
        <tissue evidence="11">Liver</tissue>
    </source>
</reference>
<dbReference type="Proteomes" id="UP001044222">
    <property type="component" value="Chromosome 12"/>
</dbReference>
<dbReference type="InterPro" id="IPR003595">
    <property type="entry name" value="Tyr_Pase_cat"/>
</dbReference>
<dbReference type="AlphaFoldDB" id="A0A9D3RPZ6"/>
<keyword evidence="12" id="KW-1185">Reference proteome</keyword>
<dbReference type="SUPFAM" id="SSF52799">
    <property type="entry name" value="(Phosphotyrosine protein) phosphatases II"/>
    <property type="match status" value="1"/>
</dbReference>
<dbReference type="InterPro" id="IPR029021">
    <property type="entry name" value="Prot-tyrosine_phosphatase-like"/>
</dbReference>
<dbReference type="GO" id="GO:0005737">
    <property type="term" value="C:cytoplasm"/>
    <property type="evidence" value="ECO:0007669"/>
    <property type="project" value="UniProtKB-SubCell"/>
</dbReference>
<dbReference type="FunFam" id="3.90.190.10:FF:000045">
    <property type="entry name" value="Tyrosine-protein phosphatase non-receptor type 12"/>
    <property type="match status" value="1"/>
</dbReference>
<dbReference type="PROSITE" id="PS50056">
    <property type="entry name" value="TYR_PHOSPHATASE_2"/>
    <property type="match status" value="1"/>
</dbReference>
<dbReference type="InterPro" id="IPR016130">
    <property type="entry name" value="Tyr_Pase_AS"/>
</dbReference>
<dbReference type="PROSITE" id="PS50055">
    <property type="entry name" value="TYR_PHOSPHATASE_PTP"/>
    <property type="match status" value="1"/>
</dbReference>
<evidence type="ECO:0000256" key="3">
    <source>
        <dbReference type="ARBA" id="ARBA00022490"/>
    </source>
</evidence>
<evidence type="ECO:0000256" key="5">
    <source>
        <dbReference type="ARBA" id="ARBA00022801"/>
    </source>
</evidence>
<evidence type="ECO:0000313" key="11">
    <source>
        <dbReference type="EMBL" id="KAG5838859.1"/>
    </source>
</evidence>
<proteinExistence type="inferred from homology"/>
<dbReference type="PANTHER" id="PTHR45983">
    <property type="entry name" value="TYROSINE PHOSPHATSE N18, PUTATIVE-RELATED"/>
    <property type="match status" value="1"/>
</dbReference>
<comment type="caution">
    <text evidence="11">The sequence shown here is derived from an EMBL/GenBank/DDBJ whole genome shotgun (WGS) entry which is preliminary data.</text>
</comment>
<evidence type="ECO:0000313" key="12">
    <source>
        <dbReference type="Proteomes" id="UP001044222"/>
    </source>
</evidence>
<dbReference type="PANTHER" id="PTHR45983:SF4">
    <property type="entry name" value="TYROSINE-PROTEIN PHOSPHATASE NON-RECEPTOR TYPE 18"/>
    <property type="match status" value="1"/>
</dbReference>
<evidence type="ECO:0000256" key="7">
    <source>
        <dbReference type="ARBA" id="ARBA00034734"/>
    </source>
</evidence>
<dbReference type="InterPro" id="IPR000242">
    <property type="entry name" value="PTP_cat"/>
</dbReference>
<dbReference type="InterPro" id="IPR000387">
    <property type="entry name" value="Tyr_Pase_dom"/>
</dbReference>
<dbReference type="SMART" id="SM00194">
    <property type="entry name" value="PTPc"/>
    <property type="match status" value="1"/>
</dbReference>
<keyword evidence="4" id="KW-0597">Phosphoprotein</keyword>
<evidence type="ECO:0000259" key="10">
    <source>
        <dbReference type="PROSITE" id="PS50056"/>
    </source>
</evidence>
<evidence type="ECO:0000259" key="9">
    <source>
        <dbReference type="PROSITE" id="PS50055"/>
    </source>
</evidence>
<name>A0A9D3RPZ6_ANGAN</name>
<dbReference type="PRINTS" id="PR00700">
    <property type="entry name" value="PRTYPHPHTASE"/>
</dbReference>
<organism evidence="11 12">
    <name type="scientific">Anguilla anguilla</name>
    <name type="common">European freshwater eel</name>
    <name type="synonym">Muraena anguilla</name>
    <dbReference type="NCBI Taxonomy" id="7936"/>
    <lineage>
        <taxon>Eukaryota</taxon>
        <taxon>Metazoa</taxon>
        <taxon>Chordata</taxon>
        <taxon>Craniata</taxon>
        <taxon>Vertebrata</taxon>
        <taxon>Euteleostomi</taxon>
        <taxon>Actinopterygii</taxon>
        <taxon>Neopterygii</taxon>
        <taxon>Teleostei</taxon>
        <taxon>Anguilliformes</taxon>
        <taxon>Anguillidae</taxon>
        <taxon>Anguilla</taxon>
    </lineage>
</organism>
<evidence type="ECO:0000256" key="2">
    <source>
        <dbReference type="ARBA" id="ARBA00013064"/>
    </source>
</evidence>
<feature type="domain" description="Tyrosine-protein phosphatase" evidence="9">
    <location>
        <begin position="22"/>
        <end position="287"/>
    </location>
</feature>
<dbReference type="InterPro" id="IPR047170">
    <property type="entry name" value="PTN12/18/22"/>
</dbReference>
<feature type="domain" description="Tyrosine specific protein phosphatases" evidence="10">
    <location>
        <begin position="201"/>
        <end position="278"/>
    </location>
</feature>
<dbReference type="PROSITE" id="PS00383">
    <property type="entry name" value="TYR_PHOSPHATASE_1"/>
    <property type="match status" value="1"/>
</dbReference>
<dbReference type="GO" id="GO:0005634">
    <property type="term" value="C:nucleus"/>
    <property type="evidence" value="ECO:0007669"/>
    <property type="project" value="TreeGrafter"/>
</dbReference>
<protein>
    <recommendedName>
        <fullName evidence="2">protein-tyrosine-phosphatase</fullName>
        <ecNumber evidence="2">3.1.3.48</ecNumber>
    </recommendedName>
</protein>
<feature type="region of interest" description="Disordered" evidence="8">
    <location>
        <begin position="314"/>
        <end position="479"/>
    </location>
</feature>
<dbReference type="SMART" id="SM00404">
    <property type="entry name" value="PTPc_motif"/>
    <property type="match status" value="1"/>
</dbReference>
<keyword evidence="5" id="KW-0378">Hydrolase</keyword>
<feature type="compositionally biased region" description="Basic and acidic residues" evidence="8">
    <location>
        <begin position="466"/>
        <end position="479"/>
    </location>
</feature>
<sequence length="479" mass="53882">MERQLVTFVDRVKSGGGISDEISSEYNSIRAQTADRKQRSSFTTEAGGLKENIKKNRYKDILPYDQTRVRLEPLENKFESDYINASFIQGATRNKRYIATQGPLSHTLGDFWRMLWQYNVKVIVMACREIEMGKRKCERYWAAHSETSTFGPFVVTNLEEVCPNEEVVVRILQVKYQDESRTISQFQYTAWPDHDIPYTSDGILGMMDMLRKVQGTDAAPILVHCSAGCGRTGVICTVDYVHDLLLTQRITEDFSIMEIVTVMRTQRPSAVQTKEQYGFVYHTVAQMFQKHLLALCNNNKSLAENLRPLYDNVESVSRQQPQTQPHRASSVQPRSRPSLVPQRPHSGQPKMNDTKVKPKSHRGSGGGGGGPPTQSVSPTYDRALPQYPRGAEASPAADHGDYEPLPGIFSSSSRKVSDTPKIRKQSEDLNSTDDDYEYVSNPIKGTAGYSSPGGMGFNCRIKKPKGPRDPPAEWSRAER</sequence>
<feature type="compositionally biased region" description="Polar residues" evidence="8">
    <location>
        <begin position="314"/>
        <end position="335"/>
    </location>
</feature>
<keyword evidence="6" id="KW-0904">Protein phosphatase</keyword>
<evidence type="ECO:0000256" key="6">
    <source>
        <dbReference type="ARBA" id="ARBA00022912"/>
    </source>
</evidence>
<dbReference type="EMBL" id="JAFIRN010000012">
    <property type="protein sequence ID" value="KAG5838859.1"/>
    <property type="molecule type" value="Genomic_DNA"/>
</dbReference>
<comment type="subcellular location">
    <subcellularLocation>
        <location evidence="1">Cytoplasm</location>
    </subcellularLocation>
</comment>
<dbReference type="Gene3D" id="3.90.190.10">
    <property type="entry name" value="Protein tyrosine phosphatase superfamily"/>
    <property type="match status" value="1"/>
</dbReference>
<evidence type="ECO:0000256" key="1">
    <source>
        <dbReference type="ARBA" id="ARBA00004496"/>
    </source>
</evidence>
<feature type="compositionally biased region" description="Basic and acidic residues" evidence="8">
    <location>
        <begin position="415"/>
        <end position="427"/>
    </location>
</feature>
<accession>A0A9D3RPZ6</accession>
<gene>
    <name evidence="11" type="ORF">ANANG_G00228110</name>
</gene>